<evidence type="ECO:0000256" key="2">
    <source>
        <dbReference type="SAM" id="Phobius"/>
    </source>
</evidence>
<name>A0A078AKM8_STYLE</name>
<protein>
    <recommendedName>
        <fullName evidence="5">Transmembrane protein</fullName>
    </recommendedName>
</protein>
<feature type="compositionally biased region" description="Polar residues" evidence="1">
    <location>
        <begin position="20"/>
        <end position="68"/>
    </location>
</feature>
<reference evidence="3 4" key="1">
    <citation type="submission" date="2014-06" db="EMBL/GenBank/DDBJ databases">
        <authorList>
            <person name="Swart Estienne"/>
        </authorList>
    </citation>
    <scope>NUCLEOTIDE SEQUENCE [LARGE SCALE GENOMIC DNA]</scope>
    <source>
        <strain evidence="3 4">130c</strain>
    </source>
</reference>
<dbReference type="EMBL" id="CCKQ01011220">
    <property type="protein sequence ID" value="CDW82764.1"/>
    <property type="molecule type" value="Genomic_DNA"/>
</dbReference>
<dbReference type="Proteomes" id="UP000039865">
    <property type="component" value="Unassembled WGS sequence"/>
</dbReference>
<feature type="region of interest" description="Disordered" evidence="1">
    <location>
        <begin position="1"/>
        <end position="68"/>
    </location>
</feature>
<sequence>MSQSSSASYKSFDARGNFSELDQSPTQHKFQTNVLSPSDTQRTKNEIASSKNSKSIRVTSQQFSQSTNNNINSNPVFQRFATTNLDQNQVSTYFLEEDKKHNLQTGNRHSDDRGSVKSVTYEINRRVRAERCIAFNILLQILIIIGVSLSIFYLNWMHQNDKNCVKPLEAVNSLADVKLRILGLDLTNLRCDNSDYSMDLFELSAETQLCGNINGDDFENYPKICYSLTTYLVSSYILPLKSCWIFYISMFGVWTLINVLSLKYIAEGYWIFLACTVISLISRYHFRIFHYELKKIRSFILYYDENDNDQDESNDQQTGIASQED</sequence>
<dbReference type="AlphaFoldDB" id="A0A078AKM8"/>
<feature type="transmembrane region" description="Helical" evidence="2">
    <location>
        <begin position="268"/>
        <end position="286"/>
    </location>
</feature>
<dbReference type="InParanoid" id="A0A078AKM8"/>
<evidence type="ECO:0008006" key="5">
    <source>
        <dbReference type="Google" id="ProtNLM"/>
    </source>
</evidence>
<gene>
    <name evidence="3" type="primary">Contig5109.g5467</name>
    <name evidence="3" type="ORF">STYLEM_11799</name>
</gene>
<evidence type="ECO:0000313" key="4">
    <source>
        <dbReference type="Proteomes" id="UP000039865"/>
    </source>
</evidence>
<proteinExistence type="predicted"/>
<evidence type="ECO:0000313" key="3">
    <source>
        <dbReference type="EMBL" id="CDW82764.1"/>
    </source>
</evidence>
<organism evidence="3 4">
    <name type="scientific">Stylonychia lemnae</name>
    <name type="common">Ciliate</name>
    <dbReference type="NCBI Taxonomy" id="5949"/>
    <lineage>
        <taxon>Eukaryota</taxon>
        <taxon>Sar</taxon>
        <taxon>Alveolata</taxon>
        <taxon>Ciliophora</taxon>
        <taxon>Intramacronucleata</taxon>
        <taxon>Spirotrichea</taxon>
        <taxon>Stichotrichia</taxon>
        <taxon>Sporadotrichida</taxon>
        <taxon>Oxytrichidae</taxon>
        <taxon>Stylonychinae</taxon>
        <taxon>Stylonychia</taxon>
    </lineage>
</organism>
<accession>A0A078AKM8</accession>
<feature type="transmembrane region" description="Helical" evidence="2">
    <location>
        <begin position="133"/>
        <end position="156"/>
    </location>
</feature>
<keyword evidence="2" id="KW-1133">Transmembrane helix</keyword>
<keyword evidence="2" id="KW-0812">Transmembrane</keyword>
<evidence type="ECO:0000256" key="1">
    <source>
        <dbReference type="SAM" id="MobiDB-lite"/>
    </source>
</evidence>
<keyword evidence="4" id="KW-1185">Reference proteome</keyword>
<keyword evidence="2" id="KW-0472">Membrane</keyword>